<dbReference type="OrthoDB" id="1491592at2"/>
<accession>A0A5C6RZ74</accession>
<dbReference type="EMBL" id="VOOR01000006">
    <property type="protein sequence ID" value="TXB67581.1"/>
    <property type="molecule type" value="Genomic_DNA"/>
</dbReference>
<gene>
    <name evidence="1" type="ORF">FRY97_04090</name>
</gene>
<reference evidence="1 2" key="1">
    <citation type="submission" date="2019-08" db="EMBL/GenBank/DDBJ databases">
        <title>Genome of Phaeodactylibacter luteus.</title>
        <authorList>
            <person name="Bowman J.P."/>
        </authorList>
    </citation>
    <scope>NUCLEOTIDE SEQUENCE [LARGE SCALE GENOMIC DNA]</scope>
    <source>
        <strain evidence="1 2">KCTC 42180</strain>
    </source>
</reference>
<organism evidence="1 2">
    <name type="scientific">Phaeodactylibacter luteus</name>
    <dbReference type="NCBI Taxonomy" id="1564516"/>
    <lineage>
        <taxon>Bacteria</taxon>
        <taxon>Pseudomonadati</taxon>
        <taxon>Bacteroidota</taxon>
        <taxon>Saprospiria</taxon>
        <taxon>Saprospirales</taxon>
        <taxon>Haliscomenobacteraceae</taxon>
        <taxon>Phaeodactylibacter</taxon>
    </lineage>
</organism>
<proteinExistence type="predicted"/>
<keyword evidence="2" id="KW-1185">Reference proteome</keyword>
<protein>
    <recommendedName>
        <fullName evidence="3">Outer membrane protein beta-barrel domain-containing protein</fullName>
    </recommendedName>
</protein>
<evidence type="ECO:0000313" key="2">
    <source>
        <dbReference type="Proteomes" id="UP000321580"/>
    </source>
</evidence>
<dbReference type="AlphaFoldDB" id="A0A5C6RZ74"/>
<comment type="caution">
    <text evidence="1">The sequence shown here is derived from an EMBL/GenBank/DDBJ whole genome shotgun (WGS) entry which is preliminary data.</text>
</comment>
<evidence type="ECO:0000313" key="1">
    <source>
        <dbReference type="EMBL" id="TXB67581.1"/>
    </source>
</evidence>
<evidence type="ECO:0008006" key="3">
    <source>
        <dbReference type="Google" id="ProtNLM"/>
    </source>
</evidence>
<sequence length="240" mass="25908">MRKTIGLSAALLLFASVLSAQVWLEIGPKAMMGMTGLANANINGDANHDSSLGFATSLGGAANLSIGERHGLSFELLRANYSHSMTYRGDAAGNRTINMEWESLDMYLLYRYIRPNGAFAEIGGKSTGIFAAQQSYGTNWEDAKGAYADRYFSGCFGVGGFVTANRVLTVKTGLRAEYAFTDLMSEEGQAANYPAYYSNYENYAETFPFRLGFYLEVTFGVGGVAQAECGARGVLFGTAY</sequence>
<name>A0A5C6RZ74_9BACT</name>
<dbReference type="Proteomes" id="UP000321580">
    <property type="component" value="Unassembled WGS sequence"/>
</dbReference>
<dbReference type="RefSeq" id="WP_147166162.1">
    <property type="nucleotide sequence ID" value="NZ_VOOR01000006.1"/>
</dbReference>